<dbReference type="Pfam" id="PF01584">
    <property type="entry name" value="CheW"/>
    <property type="match status" value="1"/>
</dbReference>
<dbReference type="InterPro" id="IPR004358">
    <property type="entry name" value="Sig_transdc_His_kin-like_C"/>
</dbReference>
<dbReference type="SMART" id="SM01231">
    <property type="entry name" value="H-kinase_dim"/>
    <property type="match status" value="1"/>
</dbReference>
<dbReference type="InterPro" id="IPR036890">
    <property type="entry name" value="HATPase_C_sf"/>
</dbReference>
<feature type="modified residue" description="Phosphohistidine" evidence="7">
    <location>
        <position position="44"/>
    </location>
</feature>
<sequence length="781" mass="82336">MDDLLREFIAETRETLEALSGEIVAWEASPGDRARLDAIFRFVHTVKGSCGFLGLPRLLRLSHAAEDVLADVRAGTRAPDRALVNAVLAVVDRIGALVEALDGGAAVPEDDEAALIAALGPGGPDVAPLPAAVPRTGARSVRLGVGLLDRMMAGMSDMVLARNELARLLRRGSVDPGVEAALARLSLSIAEMRDAVTRTRMQKIETLFAAVPRLVRDTAAELGKTVSLKLEGSDIEIDRDMVEVMRDPLVHMVRNAIDHGIESAAERHGAGKPEAGQLTIAARQAGNQIVLEVIDDGRGIDVDRLIEKLAASGSRREAELRALDPAAGAELIFEPGLSVRDAATPISGRGVGMDVVRSAVEQIGGRIELENRPGEGLRIQIQAPLMLSIIPAVLVAVGEQRFALPRQVVEEIVAGPRARIREEDGTELVEVRTRRIPVVDLATLLELAAPRTEPQTLIVVNAPNGCFALAVDAVLDHQELVVKPASPPVMATGIYAGTTLPDSGKPMLLLDCAGIASAAGVRFPPPPSESLEDKPPEEAAANGDGPPGLVFVDLDGARRVVPLAAVDRIQLARSEAVHVADGRLRLLLDGKWLAAEAVAPVDDGAEMTVLRLSNGRQELAYAARHATDLVYLPEVVEAAGTAGRIAGTVVLDKQRIELIDVDWLLAQLEPATPSGLAGGPLCLLAAPAYGPLAAFIGPLLEQHGYRVALGRASWEPPAVVLMTEAAARATLVSERPGSPPVIRLRNLPDPAGPGDTSIYRYDSDALLAAVASCTRTAGALQ</sequence>
<evidence type="ECO:0000256" key="5">
    <source>
        <dbReference type="ARBA" id="ARBA00022777"/>
    </source>
</evidence>
<feature type="domain" description="CheW-like" evidence="10">
    <location>
        <begin position="389"/>
        <end position="521"/>
    </location>
</feature>
<evidence type="ECO:0000256" key="4">
    <source>
        <dbReference type="ARBA" id="ARBA00022679"/>
    </source>
</evidence>
<reference evidence="12 13" key="1">
    <citation type="submission" date="2023-12" db="EMBL/GenBank/DDBJ databases">
        <title>Gut-associated functions are favored during microbiome assembly across C. elegans life.</title>
        <authorList>
            <person name="Zimmermann J."/>
        </authorList>
    </citation>
    <scope>NUCLEOTIDE SEQUENCE [LARGE SCALE GENOMIC DNA]</scope>
    <source>
        <strain evidence="12 13">JUb134</strain>
    </source>
</reference>
<evidence type="ECO:0000256" key="2">
    <source>
        <dbReference type="ARBA" id="ARBA00012438"/>
    </source>
</evidence>
<feature type="domain" description="Histidine kinase" evidence="9">
    <location>
        <begin position="178"/>
        <end position="387"/>
    </location>
</feature>
<protein>
    <recommendedName>
        <fullName evidence="2">histidine kinase</fullName>
        <ecNumber evidence="2">2.7.13.3</ecNumber>
    </recommendedName>
</protein>
<feature type="domain" description="HPt" evidence="11">
    <location>
        <begin position="1"/>
        <end position="101"/>
    </location>
</feature>
<organism evidence="12 13">
    <name type="scientific">Sphingomonas molluscorum</name>
    <dbReference type="NCBI Taxonomy" id="418184"/>
    <lineage>
        <taxon>Bacteria</taxon>
        <taxon>Pseudomonadati</taxon>
        <taxon>Pseudomonadota</taxon>
        <taxon>Alphaproteobacteria</taxon>
        <taxon>Sphingomonadales</taxon>
        <taxon>Sphingomonadaceae</taxon>
        <taxon>Sphingomonas</taxon>
    </lineage>
</organism>
<dbReference type="PROSITE" id="PS50894">
    <property type="entry name" value="HPT"/>
    <property type="match status" value="1"/>
</dbReference>
<dbReference type="SMART" id="SM00260">
    <property type="entry name" value="CheW"/>
    <property type="match status" value="1"/>
</dbReference>
<proteinExistence type="predicted"/>
<accession>A0ABU8Q842</accession>
<dbReference type="InterPro" id="IPR002545">
    <property type="entry name" value="CheW-lke_dom"/>
</dbReference>
<dbReference type="InterPro" id="IPR051315">
    <property type="entry name" value="Bact_Chemotaxis_CheA"/>
</dbReference>
<dbReference type="Gene3D" id="1.20.120.160">
    <property type="entry name" value="HPT domain"/>
    <property type="match status" value="1"/>
</dbReference>
<dbReference type="PANTHER" id="PTHR43395">
    <property type="entry name" value="SENSOR HISTIDINE KINASE CHEA"/>
    <property type="match status" value="1"/>
</dbReference>
<dbReference type="InterPro" id="IPR004105">
    <property type="entry name" value="CheA-like_dim"/>
</dbReference>
<dbReference type="Gene3D" id="2.30.30.40">
    <property type="entry name" value="SH3 Domains"/>
    <property type="match status" value="1"/>
</dbReference>
<dbReference type="SMART" id="SM00073">
    <property type="entry name" value="HPT"/>
    <property type="match status" value="1"/>
</dbReference>
<dbReference type="Pfam" id="PF02518">
    <property type="entry name" value="HATPase_c"/>
    <property type="match status" value="1"/>
</dbReference>
<keyword evidence="6" id="KW-0902">Two-component regulatory system</keyword>
<dbReference type="InterPro" id="IPR005467">
    <property type="entry name" value="His_kinase_dom"/>
</dbReference>
<gene>
    <name evidence="12" type="ORF">WH159_14325</name>
</gene>
<evidence type="ECO:0000256" key="8">
    <source>
        <dbReference type="SAM" id="MobiDB-lite"/>
    </source>
</evidence>
<dbReference type="RefSeq" id="WP_132882098.1">
    <property type="nucleotide sequence ID" value="NZ_JBBGZA010000001.1"/>
</dbReference>
<dbReference type="InterPro" id="IPR008207">
    <property type="entry name" value="Sig_transdc_His_kin_Hpt_dom"/>
</dbReference>
<dbReference type="Pfam" id="PF02895">
    <property type="entry name" value="H-kinase_dim"/>
    <property type="match status" value="1"/>
</dbReference>
<dbReference type="Proteomes" id="UP001380365">
    <property type="component" value="Unassembled WGS sequence"/>
</dbReference>
<dbReference type="InterPro" id="IPR036641">
    <property type="entry name" value="HPT_dom_sf"/>
</dbReference>
<evidence type="ECO:0000256" key="3">
    <source>
        <dbReference type="ARBA" id="ARBA00022553"/>
    </source>
</evidence>
<keyword evidence="13" id="KW-1185">Reference proteome</keyword>
<dbReference type="Gene3D" id="3.30.565.10">
    <property type="entry name" value="Histidine kinase-like ATPase, C-terminal domain"/>
    <property type="match status" value="1"/>
</dbReference>
<dbReference type="EC" id="2.7.13.3" evidence="2"/>
<feature type="region of interest" description="Disordered" evidence="8">
    <location>
        <begin position="521"/>
        <end position="545"/>
    </location>
</feature>
<evidence type="ECO:0000259" key="11">
    <source>
        <dbReference type="PROSITE" id="PS50894"/>
    </source>
</evidence>
<dbReference type="PROSITE" id="PS50109">
    <property type="entry name" value="HIS_KIN"/>
    <property type="match status" value="1"/>
</dbReference>
<evidence type="ECO:0000313" key="12">
    <source>
        <dbReference type="EMBL" id="MEJ5095710.1"/>
    </source>
</evidence>
<evidence type="ECO:0000313" key="13">
    <source>
        <dbReference type="Proteomes" id="UP001380365"/>
    </source>
</evidence>
<comment type="caution">
    <text evidence="12">The sequence shown here is derived from an EMBL/GenBank/DDBJ whole genome shotgun (WGS) entry which is preliminary data.</text>
</comment>
<evidence type="ECO:0000259" key="10">
    <source>
        <dbReference type="PROSITE" id="PS50851"/>
    </source>
</evidence>
<dbReference type="EMBL" id="JBBGZA010000001">
    <property type="protein sequence ID" value="MEJ5095710.1"/>
    <property type="molecule type" value="Genomic_DNA"/>
</dbReference>
<evidence type="ECO:0000256" key="6">
    <source>
        <dbReference type="ARBA" id="ARBA00023012"/>
    </source>
</evidence>
<evidence type="ECO:0000256" key="1">
    <source>
        <dbReference type="ARBA" id="ARBA00000085"/>
    </source>
</evidence>
<dbReference type="SUPFAM" id="SSF55874">
    <property type="entry name" value="ATPase domain of HSP90 chaperone/DNA topoisomerase II/histidine kinase"/>
    <property type="match status" value="1"/>
</dbReference>
<keyword evidence="5" id="KW-0418">Kinase</keyword>
<comment type="catalytic activity">
    <reaction evidence="1">
        <text>ATP + protein L-histidine = ADP + protein N-phospho-L-histidine.</text>
        <dbReference type="EC" id="2.7.13.3"/>
    </reaction>
</comment>
<dbReference type="SMART" id="SM00387">
    <property type="entry name" value="HATPase_c"/>
    <property type="match status" value="1"/>
</dbReference>
<dbReference type="PANTHER" id="PTHR43395:SF1">
    <property type="entry name" value="CHEMOTAXIS PROTEIN CHEA"/>
    <property type="match status" value="1"/>
</dbReference>
<keyword evidence="4" id="KW-0808">Transferase</keyword>
<dbReference type="PRINTS" id="PR00344">
    <property type="entry name" value="BCTRLSENSOR"/>
</dbReference>
<evidence type="ECO:0000256" key="7">
    <source>
        <dbReference type="PROSITE-ProRule" id="PRU00110"/>
    </source>
</evidence>
<dbReference type="CDD" id="cd00088">
    <property type="entry name" value="HPT"/>
    <property type="match status" value="1"/>
</dbReference>
<evidence type="ECO:0000259" key="9">
    <source>
        <dbReference type="PROSITE" id="PS50109"/>
    </source>
</evidence>
<dbReference type="Pfam" id="PF01627">
    <property type="entry name" value="Hpt"/>
    <property type="match status" value="1"/>
</dbReference>
<name>A0ABU8Q842_9SPHN</name>
<dbReference type="SUPFAM" id="SSF47226">
    <property type="entry name" value="Histidine-containing phosphotransfer domain, HPT domain"/>
    <property type="match status" value="1"/>
</dbReference>
<dbReference type="SUPFAM" id="SSF50341">
    <property type="entry name" value="CheW-like"/>
    <property type="match status" value="1"/>
</dbReference>
<keyword evidence="3 7" id="KW-0597">Phosphoprotein</keyword>
<dbReference type="InterPro" id="IPR036061">
    <property type="entry name" value="CheW-like_dom_sf"/>
</dbReference>
<dbReference type="InterPro" id="IPR003594">
    <property type="entry name" value="HATPase_dom"/>
</dbReference>
<dbReference type="PROSITE" id="PS50851">
    <property type="entry name" value="CHEW"/>
    <property type="match status" value="1"/>
</dbReference>